<reference evidence="5" key="1">
    <citation type="journal article" date="2012" name="MBio">
        <title>Comparative genome analysis of Trichophyton rubrum and related dermatophytes reveals candidate genes involved in infection.</title>
        <authorList>
            <person name="Martinez D.A."/>
            <person name="Oliver B.G."/>
            <person name="Graeser Y."/>
            <person name="Goldberg J.M."/>
            <person name="Li W."/>
            <person name="Martinez-Rossi N.M."/>
            <person name="Monod M."/>
            <person name="Shelest E."/>
            <person name="Barton R.C."/>
            <person name="Birch E."/>
            <person name="Brakhage A.A."/>
            <person name="Chen Z."/>
            <person name="Gurr S.J."/>
            <person name="Heiman D."/>
            <person name="Heitman J."/>
            <person name="Kosti I."/>
            <person name="Rossi A."/>
            <person name="Saif S."/>
            <person name="Samalova M."/>
            <person name="Saunders C.W."/>
            <person name="Shea T."/>
            <person name="Summerbell R.C."/>
            <person name="Xu J."/>
            <person name="Young S."/>
            <person name="Zeng Q."/>
            <person name="Birren B.W."/>
            <person name="Cuomo C.A."/>
            <person name="White T.C."/>
        </authorList>
    </citation>
    <scope>NUCLEOTIDE SEQUENCE [LARGE SCALE GENOMIC DNA]</scope>
    <source>
        <strain evidence="5">ATCC MYA-4605 / CBS 113480</strain>
    </source>
</reference>
<feature type="transmembrane region" description="Helical" evidence="2">
    <location>
        <begin position="175"/>
        <end position="198"/>
    </location>
</feature>
<keyword evidence="2" id="KW-0472">Membrane</keyword>
<evidence type="ECO:0000313" key="4">
    <source>
        <dbReference type="EMBL" id="EEQ27438.1"/>
    </source>
</evidence>
<name>C5FC15_ARTOC</name>
<dbReference type="eggNOG" id="ENOG502SQDU">
    <property type="taxonomic scope" value="Eukaryota"/>
</dbReference>
<organism evidence="4 5">
    <name type="scientific">Arthroderma otae (strain ATCC MYA-4605 / CBS 113480)</name>
    <name type="common">Microsporum canis</name>
    <dbReference type="NCBI Taxonomy" id="554155"/>
    <lineage>
        <taxon>Eukaryota</taxon>
        <taxon>Fungi</taxon>
        <taxon>Dikarya</taxon>
        <taxon>Ascomycota</taxon>
        <taxon>Pezizomycotina</taxon>
        <taxon>Eurotiomycetes</taxon>
        <taxon>Eurotiomycetidae</taxon>
        <taxon>Onygenales</taxon>
        <taxon>Arthrodermataceae</taxon>
        <taxon>Microsporum</taxon>
    </lineage>
</organism>
<keyword evidence="5" id="KW-1185">Reference proteome</keyword>
<sequence>MLLSRNFLYLVLTAPLCAGRACYFPDGSPASNDVPCFSGDRNTHCCSKSSICMTNGYCLESTQPYVLGRGSCTDKTWITSTKGSGCSIVLYSFLKGTALYCANSIVSNSSDSITCAGNTEPFLINDGDVITNKALLERASCSVPRLNPTASNSDGTHASATSVPVEHETSGASNVAIGAGVGVPLGLLAIGAIGWALYERKKRYRLINSYSSQSTETQLPPIQPQTQPMAAQPYEMPPTSKPTHFTTAPQELGDENR</sequence>
<feature type="region of interest" description="Disordered" evidence="1">
    <location>
        <begin position="146"/>
        <end position="167"/>
    </location>
</feature>
<dbReference type="VEuPathDB" id="FungiDB:MCYG_00326"/>
<dbReference type="AlphaFoldDB" id="C5FC15"/>
<dbReference type="EMBL" id="DS995701">
    <property type="protein sequence ID" value="EEQ27438.1"/>
    <property type="molecule type" value="Genomic_DNA"/>
</dbReference>
<feature type="region of interest" description="Disordered" evidence="1">
    <location>
        <begin position="211"/>
        <end position="257"/>
    </location>
</feature>
<feature type="compositionally biased region" description="Polar residues" evidence="1">
    <location>
        <begin position="148"/>
        <end position="162"/>
    </location>
</feature>
<evidence type="ECO:0000313" key="5">
    <source>
        <dbReference type="Proteomes" id="UP000002035"/>
    </source>
</evidence>
<dbReference type="GeneID" id="9225283"/>
<accession>C5FC15</accession>
<protein>
    <recommendedName>
        <fullName evidence="6">Mid2 domain-containing protein</fullName>
    </recommendedName>
</protein>
<keyword evidence="2" id="KW-1133">Transmembrane helix</keyword>
<dbReference type="Proteomes" id="UP000002035">
    <property type="component" value="Unassembled WGS sequence"/>
</dbReference>
<evidence type="ECO:0008006" key="6">
    <source>
        <dbReference type="Google" id="ProtNLM"/>
    </source>
</evidence>
<evidence type="ECO:0000256" key="3">
    <source>
        <dbReference type="SAM" id="SignalP"/>
    </source>
</evidence>
<dbReference type="OMA" id="DDNCANA"/>
<proteinExistence type="predicted"/>
<feature type="chain" id="PRO_5002951326" description="Mid2 domain-containing protein" evidence="3">
    <location>
        <begin position="20"/>
        <end position="257"/>
    </location>
</feature>
<evidence type="ECO:0000256" key="2">
    <source>
        <dbReference type="SAM" id="Phobius"/>
    </source>
</evidence>
<gene>
    <name evidence="4" type="ORF">MCYG_00326</name>
</gene>
<feature type="compositionally biased region" description="Low complexity" evidence="1">
    <location>
        <begin position="215"/>
        <end position="228"/>
    </location>
</feature>
<dbReference type="OrthoDB" id="4202115at2759"/>
<keyword evidence="3" id="KW-0732">Signal</keyword>
<feature type="signal peptide" evidence="3">
    <location>
        <begin position="1"/>
        <end position="19"/>
    </location>
</feature>
<keyword evidence="2" id="KW-0812">Transmembrane</keyword>
<dbReference type="RefSeq" id="XP_002850222.1">
    <property type="nucleotide sequence ID" value="XM_002850176.1"/>
</dbReference>
<dbReference type="HOGENOM" id="CLU_055859_4_1_1"/>
<evidence type="ECO:0000256" key="1">
    <source>
        <dbReference type="SAM" id="MobiDB-lite"/>
    </source>
</evidence>